<dbReference type="GeneID" id="30411584"/>
<dbReference type="Pfam" id="PF00037">
    <property type="entry name" value="Fer4"/>
    <property type="match status" value="1"/>
</dbReference>
<dbReference type="PROSITE" id="PS51379">
    <property type="entry name" value="4FE4S_FER_2"/>
    <property type="match status" value="1"/>
</dbReference>
<protein>
    <submittedName>
        <fullName evidence="2">4Fe-4S ferredoxin iron-sulfur binding domain-containing protein</fullName>
    </submittedName>
</protein>
<dbReference type="PANTHER" id="PTHR43122">
    <property type="entry name" value="FERREDOXIN SUBUNIT OF PYRUVATE:FLAVODOXIN OXIDOREDUCTASE-RELATED"/>
    <property type="match status" value="1"/>
</dbReference>
<dbReference type="NCBIfam" id="NF038196">
    <property type="entry name" value="ferrodoxin_EFR1"/>
    <property type="match status" value="1"/>
</dbReference>
<dbReference type="GO" id="GO:0016491">
    <property type="term" value="F:oxidoreductase activity"/>
    <property type="evidence" value="ECO:0007669"/>
    <property type="project" value="UniProtKB-ARBA"/>
</dbReference>
<dbReference type="AlphaFoldDB" id="A0A1D3L0V4"/>
<dbReference type="PANTHER" id="PTHR43122:SF1">
    <property type="entry name" value="IRON-SULFUR-BINDING PROTEIN"/>
    <property type="match status" value="1"/>
</dbReference>
<dbReference type="InterPro" id="IPR029039">
    <property type="entry name" value="Flavoprotein-like_sf"/>
</dbReference>
<dbReference type="Proteomes" id="UP000094707">
    <property type="component" value="Chromosome I"/>
</dbReference>
<dbReference type="EMBL" id="LT607756">
    <property type="protein sequence ID" value="SCG85301.1"/>
    <property type="molecule type" value="Genomic_DNA"/>
</dbReference>
<accession>A0A1D3L0V4</accession>
<sequence length="260" mass="28754">MSMKNVDLYYFSGTGNTRLVVERMVEIFGKNGVDAALKKIEDSRPEDVDLDHTLGIGFPVAILSTYSFVWDFINALPESPGTEVFMLDTLGGYSGGIVGPLRNILEKKGYKPIGACEIVMPLNIFYIQDRAVCDEKVKKGLQRAEKYAYALIEGKSQWGRVPILSDAMKTVSMGGLKLAAWGPHQRYLKFRVNQSLCNGCGTCADLCPVGNIKMDEHPVTGDNCQYCMRCASFCPRGAIPCFINYRGKTYAAMKPGEMLK</sequence>
<proteinExistence type="predicted"/>
<feature type="domain" description="4Fe-4S ferredoxin-type" evidence="1">
    <location>
        <begin position="188"/>
        <end position="217"/>
    </location>
</feature>
<dbReference type="KEGG" id="mcub:MCBB_0730"/>
<dbReference type="Gene3D" id="3.30.70.20">
    <property type="match status" value="1"/>
</dbReference>
<name>A0A1D3L0V4_9EURY</name>
<evidence type="ECO:0000313" key="2">
    <source>
        <dbReference type="EMBL" id="SCG85301.1"/>
    </source>
</evidence>
<keyword evidence="3" id="KW-1185">Reference proteome</keyword>
<dbReference type="InterPro" id="IPR017900">
    <property type="entry name" value="4Fe4S_Fe_S_CS"/>
</dbReference>
<dbReference type="Gene3D" id="3.40.50.360">
    <property type="match status" value="1"/>
</dbReference>
<dbReference type="InterPro" id="IPR047964">
    <property type="entry name" value="EFR1-like"/>
</dbReference>
<dbReference type="STRING" id="118062.MCBB_0730"/>
<reference evidence="2 3" key="1">
    <citation type="submission" date="2016-08" db="EMBL/GenBank/DDBJ databases">
        <authorList>
            <person name="Seilhamer J.J."/>
        </authorList>
    </citation>
    <scope>NUCLEOTIDE SEQUENCE [LARGE SCALE GENOMIC DNA]</scope>
    <source>
        <strain evidence="2">Buetzberg</strain>
    </source>
</reference>
<gene>
    <name evidence="2" type="ORF">MCBB_0730</name>
</gene>
<dbReference type="SUPFAM" id="SSF54862">
    <property type="entry name" value="4Fe-4S ferredoxins"/>
    <property type="match status" value="1"/>
</dbReference>
<evidence type="ECO:0000259" key="1">
    <source>
        <dbReference type="PROSITE" id="PS51379"/>
    </source>
</evidence>
<dbReference type="PATRIC" id="fig|129848.4.peg.735"/>
<dbReference type="SUPFAM" id="SSF52218">
    <property type="entry name" value="Flavoproteins"/>
    <property type="match status" value="1"/>
</dbReference>
<dbReference type="PROSITE" id="PS00198">
    <property type="entry name" value="4FE4S_FER_1"/>
    <property type="match status" value="2"/>
</dbReference>
<dbReference type="InterPro" id="IPR017896">
    <property type="entry name" value="4Fe4S_Fe-S-bd"/>
</dbReference>
<dbReference type="RefSeq" id="WP_071906486.1">
    <property type="nucleotide sequence ID" value="NZ_LT607756.1"/>
</dbReference>
<organism evidence="2 3">
    <name type="scientific">Methanobacterium congolense</name>
    <dbReference type="NCBI Taxonomy" id="118062"/>
    <lineage>
        <taxon>Archaea</taxon>
        <taxon>Methanobacteriati</taxon>
        <taxon>Methanobacteriota</taxon>
        <taxon>Methanomada group</taxon>
        <taxon>Methanobacteria</taxon>
        <taxon>Methanobacteriales</taxon>
        <taxon>Methanobacteriaceae</taxon>
        <taxon>Methanobacterium</taxon>
    </lineage>
</organism>
<evidence type="ECO:0000313" key="3">
    <source>
        <dbReference type="Proteomes" id="UP000094707"/>
    </source>
</evidence>
<dbReference type="OrthoDB" id="2837at2157"/>